<keyword evidence="3" id="KW-1185">Reference proteome</keyword>
<dbReference type="Proteomes" id="UP000886595">
    <property type="component" value="Unassembled WGS sequence"/>
</dbReference>
<name>A0A8X8AVK1_BRACI</name>
<dbReference type="PANTHER" id="PTHR43768">
    <property type="entry name" value="TREHALOSE 6-PHOSPHATE PHOSPHATASE"/>
    <property type="match status" value="1"/>
</dbReference>
<protein>
    <submittedName>
        <fullName evidence="2">Uncharacterized protein</fullName>
    </submittedName>
</protein>
<proteinExistence type="predicted"/>
<evidence type="ECO:0000313" key="3">
    <source>
        <dbReference type="Proteomes" id="UP000886595"/>
    </source>
</evidence>
<dbReference type="PANTHER" id="PTHR43768:SF17">
    <property type="entry name" value="TREHALOSE-PHOSPHATE PHOSPHATASE F-RELATED"/>
    <property type="match status" value="1"/>
</dbReference>
<evidence type="ECO:0000256" key="1">
    <source>
        <dbReference type="SAM" id="MobiDB-lite"/>
    </source>
</evidence>
<reference evidence="2 3" key="1">
    <citation type="submission" date="2020-02" db="EMBL/GenBank/DDBJ databases">
        <authorList>
            <person name="Ma Q."/>
            <person name="Huang Y."/>
            <person name="Song X."/>
            <person name="Pei D."/>
        </authorList>
    </citation>
    <scope>NUCLEOTIDE SEQUENCE [LARGE SCALE GENOMIC DNA]</scope>
    <source>
        <strain evidence="2">Sxm20200214</strain>
        <tissue evidence="2">Leaf</tissue>
    </source>
</reference>
<gene>
    <name evidence="2" type="ORF">Bca52824_023359</name>
</gene>
<dbReference type="AlphaFoldDB" id="A0A8X8AVK1"/>
<dbReference type="OrthoDB" id="696674at2759"/>
<dbReference type="InterPro" id="IPR044651">
    <property type="entry name" value="OTSB-like"/>
</dbReference>
<accession>A0A8X8AVK1</accession>
<sequence length="122" mass="13492">MGGRNRKSLRSFVSSSPEPPRERAPEVFLQAQVDLVPRQERLEFLYDSGLAVGKGSVSGSGVSFQKEELVKDFNVEIAPDFAQRAWMLKYPSAITSFGHIAAQAKDKKIAVFLDYDGTLVDV</sequence>
<dbReference type="GO" id="GO:0004805">
    <property type="term" value="F:trehalose-phosphatase activity"/>
    <property type="evidence" value="ECO:0007669"/>
    <property type="project" value="InterPro"/>
</dbReference>
<organism evidence="2 3">
    <name type="scientific">Brassica carinata</name>
    <name type="common">Ethiopian mustard</name>
    <name type="synonym">Abyssinian cabbage</name>
    <dbReference type="NCBI Taxonomy" id="52824"/>
    <lineage>
        <taxon>Eukaryota</taxon>
        <taxon>Viridiplantae</taxon>
        <taxon>Streptophyta</taxon>
        <taxon>Embryophyta</taxon>
        <taxon>Tracheophyta</taxon>
        <taxon>Spermatophyta</taxon>
        <taxon>Magnoliopsida</taxon>
        <taxon>eudicotyledons</taxon>
        <taxon>Gunneridae</taxon>
        <taxon>Pentapetalae</taxon>
        <taxon>rosids</taxon>
        <taxon>malvids</taxon>
        <taxon>Brassicales</taxon>
        <taxon>Brassicaceae</taxon>
        <taxon>Brassiceae</taxon>
        <taxon>Brassica</taxon>
    </lineage>
</organism>
<feature type="region of interest" description="Disordered" evidence="1">
    <location>
        <begin position="1"/>
        <end position="24"/>
    </location>
</feature>
<comment type="caution">
    <text evidence="2">The sequence shown here is derived from an EMBL/GenBank/DDBJ whole genome shotgun (WGS) entry which is preliminary data.</text>
</comment>
<dbReference type="GO" id="GO:0005992">
    <property type="term" value="P:trehalose biosynthetic process"/>
    <property type="evidence" value="ECO:0007669"/>
    <property type="project" value="InterPro"/>
</dbReference>
<dbReference type="EMBL" id="JAAMPC010000005">
    <property type="protein sequence ID" value="KAG2311802.1"/>
    <property type="molecule type" value="Genomic_DNA"/>
</dbReference>
<evidence type="ECO:0000313" key="2">
    <source>
        <dbReference type="EMBL" id="KAG2311802.1"/>
    </source>
</evidence>